<reference evidence="1 2" key="1">
    <citation type="journal article" date="2007" name="Nature">
        <title>Evolution of genes and genomes on the Drosophila phylogeny.</title>
        <authorList>
            <consortium name="Drosophila 12 Genomes Consortium"/>
            <person name="Clark A.G."/>
            <person name="Eisen M.B."/>
            <person name="Smith D.R."/>
            <person name="Bergman C.M."/>
            <person name="Oliver B."/>
            <person name="Markow T.A."/>
            <person name="Kaufman T.C."/>
            <person name="Kellis M."/>
            <person name="Gelbart W."/>
            <person name="Iyer V.N."/>
            <person name="Pollard D.A."/>
            <person name="Sackton T.B."/>
            <person name="Larracuente A.M."/>
            <person name="Singh N.D."/>
            <person name="Abad J.P."/>
            <person name="Abt D.N."/>
            <person name="Adryan B."/>
            <person name="Aguade M."/>
            <person name="Akashi H."/>
            <person name="Anderson W.W."/>
            <person name="Aquadro C.F."/>
            <person name="Ardell D.H."/>
            <person name="Arguello R."/>
            <person name="Artieri C.G."/>
            <person name="Barbash D.A."/>
            <person name="Barker D."/>
            <person name="Barsanti P."/>
            <person name="Batterham P."/>
            <person name="Batzoglou S."/>
            <person name="Begun D."/>
            <person name="Bhutkar A."/>
            <person name="Blanco E."/>
            <person name="Bosak S.A."/>
            <person name="Bradley R.K."/>
            <person name="Brand A.D."/>
            <person name="Brent M.R."/>
            <person name="Brooks A.N."/>
            <person name="Brown R.H."/>
            <person name="Butlin R.K."/>
            <person name="Caggese C."/>
            <person name="Calvi B.R."/>
            <person name="Bernardo de Carvalho A."/>
            <person name="Caspi A."/>
            <person name="Castrezana S."/>
            <person name="Celniker S.E."/>
            <person name="Chang J.L."/>
            <person name="Chapple C."/>
            <person name="Chatterji S."/>
            <person name="Chinwalla A."/>
            <person name="Civetta A."/>
            <person name="Clifton S.W."/>
            <person name="Comeron J.M."/>
            <person name="Costello J.C."/>
            <person name="Coyne J.A."/>
            <person name="Daub J."/>
            <person name="David R.G."/>
            <person name="Delcher A.L."/>
            <person name="Delehaunty K."/>
            <person name="Do C.B."/>
            <person name="Ebling H."/>
            <person name="Edwards K."/>
            <person name="Eickbush T."/>
            <person name="Evans J.D."/>
            <person name="Filipski A."/>
            <person name="Findeiss S."/>
            <person name="Freyhult E."/>
            <person name="Fulton L."/>
            <person name="Fulton R."/>
            <person name="Garcia A.C."/>
            <person name="Gardiner A."/>
            <person name="Garfield D.A."/>
            <person name="Garvin B.E."/>
            <person name="Gibson G."/>
            <person name="Gilbert D."/>
            <person name="Gnerre S."/>
            <person name="Godfrey J."/>
            <person name="Good R."/>
            <person name="Gotea V."/>
            <person name="Gravely B."/>
            <person name="Greenberg A.J."/>
            <person name="Griffiths-Jones S."/>
            <person name="Gross S."/>
            <person name="Guigo R."/>
            <person name="Gustafson E.A."/>
            <person name="Haerty W."/>
            <person name="Hahn M.W."/>
            <person name="Halligan D.L."/>
            <person name="Halpern A.L."/>
            <person name="Halter G.M."/>
            <person name="Han M.V."/>
            <person name="Heger A."/>
            <person name="Hillier L."/>
            <person name="Hinrichs A.S."/>
            <person name="Holmes I."/>
            <person name="Hoskins R.A."/>
            <person name="Hubisz M.J."/>
            <person name="Hultmark D."/>
            <person name="Huntley M.A."/>
            <person name="Jaffe D.B."/>
            <person name="Jagadeeshan S."/>
            <person name="Jeck W.R."/>
            <person name="Johnson J."/>
            <person name="Jones C.D."/>
            <person name="Jordan W.C."/>
            <person name="Karpen G.H."/>
            <person name="Kataoka E."/>
            <person name="Keightley P.D."/>
            <person name="Kheradpour P."/>
            <person name="Kirkness E.F."/>
            <person name="Koerich L.B."/>
            <person name="Kristiansen K."/>
            <person name="Kudrna D."/>
            <person name="Kulathinal R.J."/>
            <person name="Kumar S."/>
            <person name="Kwok R."/>
            <person name="Lander E."/>
            <person name="Langley C.H."/>
            <person name="Lapoint R."/>
            <person name="Lazzaro B.P."/>
            <person name="Lee S.J."/>
            <person name="Levesque L."/>
            <person name="Li R."/>
            <person name="Lin C.F."/>
            <person name="Lin M.F."/>
            <person name="Lindblad-Toh K."/>
            <person name="Llopart A."/>
            <person name="Long M."/>
            <person name="Low L."/>
            <person name="Lozovsky E."/>
            <person name="Lu J."/>
            <person name="Luo M."/>
            <person name="Machado C.A."/>
            <person name="Makalowski W."/>
            <person name="Marzo M."/>
            <person name="Matsuda M."/>
            <person name="Matzkin L."/>
            <person name="McAllister B."/>
            <person name="McBride C.S."/>
            <person name="McKernan B."/>
            <person name="McKernan K."/>
            <person name="Mendez-Lago M."/>
            <person name="Minx P."/>
            <person name="Mollenhauer M.U."/>
            <person name="Montooth K."/>
            <person name="Mount S.M."/>
            <person name="Mu X."/>
            <person name="Myers E."/>
            <person name="Negre B."/>
            <person name="Newfeld S."/>
            <person name="Nielsen R."/>
            <person name="Noor M.A."/>
            <person name="O'Grady P."/>
            <person name="Pachter L."/>
            <person name="Papaceit M."/>
            <person name="Parisi M.J."/>
            <person name="Parisi M."/>
            <person name="Parts L."/>
            <person name="Pedersen J.S."/>
            <person name="Pesole G."/>
            <person name="Phillippy A.M."/>
            <person name="Ponting C.P."/>
            <person name="Pop M."/>
            <person name="Porcelli D."/>
            <person name="Powell J.R."/>
            <person name="Prohaska S."/>
            <person name="Pruitt K."/>
            <person name="Puig M."/>
            <person name="Quesneville H."/>
            <person name="Ram K.R."/>
            <person name="Rand D."/>
            <person name="Rasmussen M.D."/>
            <person name="Reed L.K."/>
            <person name="Reenan R."/>
            <person name="Reily A."/>
            <person name="Remington K.A."/>
            <person name="Rieger T.T."/>
            <person name="Ritchie M.G."/>
            <person name="Robin C."/>
            <person name="Rogers Y.H."/>
            <person name="Rohde C."/>
            <person name="Rozas J."/>
            <person name="Rubenfield M.J."/>
            <person name="Ruiz A."/>
            <person name="Russo S."/>
            <person name="Salzberg S.L."/>
            <person name="Sanchez-Gracia A."/>
            <person name="Saranga D.J."/>
            <person name="Sato H."/>
            <person name="Schaeffer S.W."/>
            <person name="Schatz M.C."/>
            <person name="Schlenke T."/>
            <person name="Schwartz R."/>
            <person name="Segarra C."/>
            <person name="Singh R.S."/>
            <person name="Sirot L."/>
            <person name="Sirota M."/>
            <person name="Sisneros N.B."/>
            <person name="Smith C.D."/>
            <person name="Smith T.F."/>
            <person name="Spieth J."/>
            <person name="Stage D.E."/>
            <person name="Stark A."/>
            <person name="Stephan W."/>
            <person name="Strausberg R.L."/>
            <person name="Strempel S."/>
            <person name="Sturgill D."/>
            <person name="Sutton G."/>
            <person name="Sutton G.G."/>
            <person name="Tao W."/>
            <person name="Teichmann S."/>
            <person name="Tobari Y.N."/>
            <person name="Tomimura Y."/>
            <person name="Tsolas J.M."/>
            <person name="Valente V.L."/>
            <person name="Venter E."/>
            <person name="Venter J.C."/>
            <person name="Vicario S."/>
            <person name="Vieira F.G."/>
            <person name="Vilella A.J."/>
            <person name="Villasante A."/>
            <person name="Walenz B."/>
            <person name="Wang J."/>
            <person name="Wasserman M."/>
            <person name="Watts T."/>
            <person name="Wilson D."/>
            <person name="Wilson R.K."/>
            <person name="Wing R.A."/>
            <person name="Wolfner M.F."/>
            <person name="Wong A."/>
            <person name="Wong G.K."/>
            <person name="Wu C.I."/>
            <person name="Wu G."/>
            <person name="Yamamoto D."/>
            <person name="Yang H.P."/>
            <person name="Yang S.P."/>
            <person name="Yorke J.A."/>
            <person name="Yoshida K."/>
            <person name="Zdobnov E."/>
            <person name="Zhang P."/>
            <person name="Zhang Y."/>
            <person name="Zimin A.V."/>
            <person name="Baldwin J."/>
            <person name="Abdouelleil A."/>
            <person name="Abdulkadir J."/>
            <person name="Abebe A."/>
            <person name="Abera B."/>
            <person name="Abreu J."/>
            <person name="Acer S.C."/>
            <person name="Aftuck L."/>
            <person name="Alexander A."/>
            <person name="An P."/>
            <person name="Anderson E."/>
            <person name="Anderson S."/>
            <person name="Arachi H."/>
            <person name="Azer M."/>
            <person name="Bachantsang P."/>
            <person name="Barry A."/>
            <person name="Bayul T."/>
            <person name="Berlin A."/>
            <person name="Bessette D."/>
            <person name="Bloom T."/>
            <person name="Blye J."/>
            <person name="Boguslavskiy L."/>
            <person name="Bonnet C."/>
            <person name="Boukhgalter B."/>
            <person name="Bourzgui I."/>
            <person name="Brown A."/>
            <person name="Cahill P."/>
            <person name="Channer S."/>
            <person name="Cheshatsang Y."/>
            <person name="Chuda L."/>
            <person name="Citroen M."/>
            <person name="Collymore A."/>
            <person name="Cooke P."/>
            <person name="Costello M."/>
            <person name="D'Aco K."/>
            <person name="Daza R."/>
            <person name="De Haan G."/>
            <person name="DeGray S."/>
            <person name="DeMaso C."/>
            <person name="Dhargay N."/>
            <person name="Dooley K."/>
            <person name="Dooley E."/>
            <person name="Doricent M."/>
            <person name="Dorje P."/>
            <person name="Dorjee K."/>
            <person name="Dupes A."/>
            <person name="Elong R."/>
            <person name="Falk J."/>
            <person name="Farina A."/>
            <person name="Faro S."/>
            <person name="Ferguson D."/>
            <person name="Fisher S."/>
            <person name="Foley C.D."/>
            <person name="Franke A."/>
            <person name="Friedrich D."/>
            <person name="Gadbois L."/>
            <person name="Gearin G."/>
            <person name="Gearin C.R."/>
            <person name="Giannoukos G."/>
            <person name="Goode T."/>
            <person name="Graham J."/>
            <person name="Grandbois E."/>
            <person name="Grewal S."/>
            <person name="Gyaltsen K."/>
            <person name="Hafez N."/>
            <person name="Hagos B."/>
            <person name="Hall J."/>
            <person name="Henson C."/>
            <person name="Hollinger A."/>
            <person name="Honan T."/>
            <person name="Huard M.D."/>
            <person name="Hughes L."/>
            <person name="Hurhula B."/>
            <person name="Husby M.E."/>
            <person name="Kamat A."/>
            <person name="Kanga B."/>
            <person name="Kashin S."/>
            <person name="Khazanovich D."/>
            <person name="Kisner P."/>
            <person name="Lance K."/>
            <person name="Lara M."/>
            <person name="Lee W."/>
            <person name="Lennon N."/>
            <person name="Letendre F."/>
            <person name="LeVine R."/>
            <person name="Lipovsky A."/>
            <person name="Liu X."/>
            <person name="Liu J."/>
            <person name="Liu S."/>
            <person name="Lokyitsang T."/>
            <person name="Lokyitsang Y."/>
            <person name="Lubonja R."/>
            <person name="Lui A."/>
            <person name="MacDonald P."/>
            <person name="Magnisalis V."/>
            <person name="Maru K."/>
            <person name="Matthews C."/>
            <person name="McCusker W."/>
            <person name="McDonough S."/>
            <person name="Mehta T."/>
            <person name="Meldrim J."/>
            <person name="Meneus L."/>
            <person name="Mihai O."/>
            <person name="Mihalev A."/>
            <person name="Mihova T."/>
            <person name="Mittelman R."/>
            <person name="Mlenga V."/>
            <person name="Montmayeur A."/>
            <person name="Mulrain L."/>
            <person name="Navidi A."/>
            <person name="Naylor J."/>
            <person name="Negash T."/>
            <person name="Nguyen T."/>
            <person name="Nguyen N."/>
            <person name="Nicol R."/>
            <person name="Norbu C."/>
            <person name="Norbu N."/>
            <person name="Novod N."/>
            <person name="O'Neill B."/>
            <person name="Osman S."/>
            <person name="Markiewicz E."/>
            <person name="Oyono O.L."/>
            <person name="Patti C."/>
            <person name="Phunkhang P."/>
            <person name="Pierre F."/>
            <person name="Priest M."/>
            <person name="Raghuraman S."/>
            <person name="Rege F."/>
            <person name="Reyes R."/>
            <person name="Rise C."/>
            <person name="Rogov P."/>
            <person name="Ross K."/>
            <person name="Ryan E."/>
            <person name="Settipalli S."/>
            <person name="Shea T."/>
            <person name="Sherpa N."/>
            <person name="Shi L."/>
            <person name="Shih D."/>
            <person name="Sparrow T."/>
            <person name="Spaulding J."/>
            <person name="Stalker J."/>
            <person name="Stange-Thomann N."/>
            <person name="Stavropoulos S."/>
            <person name="Stone C."/>
            <person name="Strader C."/>
            <person name="Tesfaye S."/>
            <person name="Thomson T."/>
            <person name="Thoulutsang Y."/>
            <person name="Thoulutsang D."/>
            <person name="Topham K."/>
            <person name="Topping I."/>
            <person name="Tsamla T."/>
            <person name="Vassiliev H."/>
            <person name="Vo A."/>
            <person name="Wangchuk T."/>
            <person name="Wangdi T."/>
            <person name="Weiand M."/>
            <person name="Wilkinson J."/>
            <person name="Wilson A."/>
            <person name="Yadav S."/>
            <person name="Young G."/>
            <person name="Yu Q."/>
            <person name="Zembek L."/>
            <person name="Zhong D."/>
            <person name="Zimmer A."/>
            <person name="Zwirko Z."/>
            <person name="Jaffe D.B."/>
            <person name="Alvarez P."/>
            <person name="Brockman W."/>
            <person name="Butler J."/>
            <person name="Chin C."/>
            <person name="Gnerre S."/>
            <person name="Grabherr M."/>
            <person name="Kleber M."/>
            <person name="Mauceli E."/>
            <person name="MacCallum I."/>
        </authorList>
    </citation>
    <scope>NUCLEOTIDE SEQUENCE [LARGE SCALE GENOMIC DNA]</scope>
    <source>
        <strain evidence="2">MSH-3 / Tucson 14011-0111.49</strain>
    </source>
</reference>
<dbReference type="SMR" id="B4H917"/>
<dbReference type="OrthoDB" id="6258998at2759"/>
<gene>
    <name evidence="1" type="primary">Dper\GL15681</name>
    <name evidence="1" type="ORF">Dper_GL15681</name>
</gene>
<dbReference type="HOGENOM" id="CLU_2690441_0_0_1"/>
<accession>B4H917</accession>
<dbReference type="Proteomes" id="UP000008744">
    <property type="component" value="Unassembled WGS sequence"/>
</dbReference>
<evidence type="ECO:0000313" key="2">
    <source>
        <dbReference type="Proteomes" id="UP000008744"/>
    </source>
</evidence>
<dbReference type="AlphaFoldDB" id="B4H917"/>
<dbReference type="EMBL" id="CH479226">
    <property type="protein sequence ID" value="EDW35232.1"/>
    <property type="molecule type" value="Genomic_DNA"/>
</dbReference>
<keyword evidence="2" id="KW-1185">Reference proteome</keyword>
<evidence type="ECO:0000313" key="1">
    <source>
        <dbReference type="EMBL" id="EDW35232.1"/>
    </source>
</evidence>
<protein>
    <submittedName>
        <fullName evidence="1">GL15681</fullName>
    </submittedName>
</protein>
<proteinExistence type="predicted"/>
<sequence>MPAWQFNSTEKSCASEKLREIKPIQSERIPPSSDSVELASKTLFELWGTPLADYELNPPITPVTNQVLHLNSKI</sequence>
<name>B4H917_DROPE</name>
<organism evidence="2">
    <name type="scientific">Drosophila persimilis</name>
    <name type="common">Fruit fly</name>
    <dbReference type="NCBI Taxonomy" id="7234"/>
    <lineage>
        <taxon>Eukaryota</taxon>
        <taxon>Metazoa</taxon>
        <taxon>Ecdysozoa</taxon>
        <taxon>Arthropoda</taxon>
        <taxon>Hexapoda</taxon>
        <taxon>Insecta</taxon>
        <taxon>Pterygota</taxon>
        <taxon>Neoptera</taxon>
        <taxon>Endopterygota</taxon>
        <taxon>Diptera</taxon>
        <taxon>Brachycera</taxon>
        <taxon>Muscomorpha</taxon>
        <taxon>Ephydroidea</taxon>
        <taxon>Drosophilidae</taxon>
        <taxon>Drosophila</taxon>
        <taxon>Sophophora</taxon>
    </lineage>
</organism>